<protein>
    <submittedName>
        <fullName evidence="2">DsbA family dithiol-disulfide isomerase</fullName>
    </submittedName>
</protein>
<evidence type="ECO:0000313" key="3">
    <source>
        <dbReference type="Proteomes" id="UP001225356"/>
    </source>
</evidence>
<dbReference type="InterPro" id="IPR036249">
    <property type="entry name" value="Thioredoxin-like_sf"/>
</dbReference>
<dbReference type="Proteomes" id="UP001225356">
    <property type="component" value="Unassembled WGS sequence"/>
</dbReference>
<accession>A0ABT9QDI7</accession>
<dbReference type="Gene3D" id="3.40.30.10">
    <property type="entry name" value="Glutaredoxin"/>
    <property type="match status" value="1"/>
</dbReference>
<name>A0ABT9QDI7_9ACTN</name>
<proteinExistence type="predicted"/>
<gene>
    <name evidence="2" type="ORF">J2853_003340</name>
</gene>
<reference evidence="2 3" key="1">
    <citation type="submission" date="2023-07" db="EMBL/GenBank/DDBJ databases">
        <title>Sequencing the genomes of 1000 actinobacteria strains.</title>
        <authorList>
            <person name="Klenk H.-P."/>
        </authorList>
    </citation>
    <scope>NUCLEOTIDE SEQUENCE [LARGE SCALE GENOMIC DNA]</scope>
    <source>
        <strain evidence="2 3">DSM 46740</strain>
    </source>
</reference>
<keyword evidence="2" id="KW-0413">Isomerase</keyword>
<comment type="caution">
    <text evidence="2">The sequence shown here is derived from an EMBL/GenBank/DDBJ whole genome shotgun (WGS) entry which is preliminary data.</text>
</comment>
<dbReference type="RefSeq" id="WP_307558758.1">
    <property type="nucleotide sequence ID" value="NZ_JAUSQU010000001.1"/>
</dbReference>
<dbReference type="CDD" id="cd03024">
    <property type="entry name" value="DsbA_FrnE"/>
    <property type="match status" value="1"/>
</dbReference>
<dbReference type="Pfam" id="PF01323">
    <property type="entry name" value="DSBA"/>
    <property type="match status" value="1"/>
</dbReference>
<organism evidence="2 3">
    <name type="scientific">Streptosporangium lutulentum</name>
    <dbReference type="NCBI Taxonomy" id="1461250"/>
    <lineage>
        <taxon>Bacteria</taxon>
        <taxon>Bacillati</taxon>
        <taxon>Actinomycetota</taxon>
        <taxon>Actinomycetes</taxon>
        <taxon>Streptosporangiales</taxon>
        <taxon>Streptosporangiaceae</taxon>
        <taxon>Streptosporangium</taxon>
    </lineage>
</organism>
<evidence type="ECO:0000259" key="1">
    <source>
        <dbReference type="Pfam" id="PF01323"/>
    </source>
</evidence>
<dbReference type="SUPFAM" id="SSF52833">
    <property type="entry name" value="Thioredoxin-like"/>
    <property type="match status" value="1"/>
</dbReference>
<dbReference type="InterPro" id="IPR001853">
    <property type="entry name" value="DSBA-like_thioredoxin_dom"/>
</dbReference>
<dbReference type="GO" id="GO:0016853">
    <property type="term" value="F:isomerase activity"/>
    <property type="evidence" value="ECO:0007669"/>
    <property type="project" value="UniProtKB-KW"/>
</dbReference>
<sequence length="240" mass="26604">MKIELWADIVCPYCGLMDNRLRLALDRFEHADDVQVIHRSIQLHPDLPREGVTQRRLFQMAGMPTATGEKLLTSIEATAHAEGLSPYHALERTLGPTDHAHELLAHATAQGRGNEVWTAMFRAHFGQARKLWTLDEVLDFAEEVGLDRGEAAQALRERRYRAQVEADQREAERLGARGAPFLVIDGAYAVPGALDTDRLLAAMTRAWRESHPAPRPLPVIADAEGLCGPDGCAVPQRPAR</sequence>
<dbReference type="PANTHER" id="PTHR13887:SF41">
    <property type="entry name" value="THIOREDOXIN SUPERFAMILY PROTEIN"/>
    <property type="match status" value="1"/>
</dbReference>
<evidence type="ECO:0000313" key="2">
    <source>
        <dbReference type="EMBL" id="MDP9844129.1"/>
    </source>
</evidence>
<feature type="domain" description="DSBA-like thioredoxin" evidence="1">
    <location>
        <begin position="3"/>
        <end position="202"/>
    </location>
</feature>
<dbReference type="EMBL" id="JAUSQU010000001">
    <property type="protein sequence ID" value="MDP9844129.1"/>
    <property type="molecule type" value="Genomic_DNA"/>
</dbReference>
<dbReference type="PANTHER" id="PTHR13887">
    <property type="entry name" value="GLUTATHIONE S-TRANSFERASE KAPPA"/>
    <property type="match status" value="1"/>
</dbReference>
<keyword evidence="3" id="KW-1185">Reference proteome</keyword>